<dbReference type="EMBL" id="LR899012">
    <property type="protein sequence ID" value="CAD7088286.1"/>
    <property type="molecule type" value="Genomic_DNA"/>
</dbReference>
<name>A0A7R8UXD8_HERIL</name>
<dbReference type="AlphaFoldDB" id="A0A7R8UXD8"/>
<organism evidence="3 4">
    <name type="scientific">Hermetia illucens</name>
    <name type="common">Black soldier fly</name>
    <dbReference type="NCBI Taxonomy" id="343691"/>
    <lineage>
        <taxon>Eukaryota</taxon>
        <taxon>Metazoa</taxon>
        <taxon>Ecdysozoa</taxon>
        <taxon>Arthropoda</taxon>
        <taxon>Hexapoda</taxon>
        <taxon>Insecta</taxon>
        <taxon>Pterygota</taxon>
        <taxon>Neoptera</taxon>
        <taxon>Endopterygota</taxon>
        <taxon>Diptera</taxon>
        <taxon>Brachycera</taxon>
        <taxon>Stratiomyomorpha</taxon>
        <taxon>Stratiomyidae</taxon>
        <taxon>Hermetiinae</taxon>
        <taxon>Hermetia</taxon>
    </lineage>
</organism>
<keyword evidence="2" id="KW-0732">Signal</keyword>
<sequence>MSPKLTIFFGLFAIVSAAVLPGQHRDEQAVESSADSVYRSVALAKESNSAEGVAPQNEHGDLGPAASNPTAFTAGPEIENEPQHSEHIPRSLPHSPAEKVVHVYFQGHGTKYEW</sequence>
<feature type="signal peptide" evidence="2">
    <location>
        <begin position="1"/>
        <end position="17"/>
    </location>
</feature>
<proteinExistence type="predicted"/>
<dbReference type="Proteomes" id="UP000594454">
    <property type="component" value="Chromosome 4"/>
</dbReference>
<evidence type="ECO:0000313" key="4">
    <source>
        <dbReference type="Proteomes" id="UP000594454"/>
    </source>
</evidence>
<feature type="region of interest" description="Disordered" evidence="1">
    <location>
        <begin position="46"/>
        <end position="93"/>
    </location>
</feature>
<feature type="chain" id="PRO_5031246864" evidence="2">
    <location>
        <begin position="18"/>
        <end position="114"/>
    </location>
</feature>
<dbReference type="InParanoid" id="A0A7R8UXD8"/>
<gene>
    <name evidence="3" type="ORF">HERILL_LOCUS10929</name>
</gene>
<evidence type="ECO:0000256" key="2">
    <source>
        <dbReference type="SAM" id="SignalP"/>
    </source>
</evidence>
<evidence type="ECO:0000313" key="3">
    <source>
        <dbReference type="EMBL" id="CAD7088286.1"/>
    </source>
</evidence>
<reference evidence="3 4" key="1">
    <citation type="submission" date="2020-11" db="EMBL/GenBank/DDBJ databases">
        <authorList>
            <person name="Wallbank WR R."/>
            <person name="Pardo Diaz C."/>
            <person name="Kozak K."/>
            <person name="Martin S."/>
            <person name="Jiggins C."/>
            <person name="Moest M."/>
            <person name="Warren A I."/>
            <person name="Generalovic N T."/>
            <person name="Byers J.R.P. K."/>
            <person name="Montejo-Kovacevich G."/>
            <person name="Yen C E."/>
        </authorList>
    </citation>
    <scope>NUCLEOTIDE SEQUENCE [LARGE SCALE GENOMIC DNA]</scope>
</reference>
<evidence type="ECO:0000256" key="1">
    <source>
        <dbReference type="SAM" id="MobiDB-lite"/>
    </source>
</evidence>
<protein>
    <submittedName>
        <fullName evidence="3">Uncharacterized protein</fullName>
    </submittedName>
</protein>
<accession>A0A7R8UXD8</accession>
<keyword evidence="4" id="KW-1185">Reference proteome</keyword>